<evidence type="ECO:0000313" key="5">
    <source>
        <dbReference type="Proteomes" id="UP000243904"/>
    </source>
</evidence>
<organism evidence="4 5">
    <name type="scientific">Bradyrhizobium canariense</name>
    <dbReference type="NCBI Taxonomy" id="255045"/>
    <lineage>
        <taxon>Bacteria</taxon>
        <taxon>Pseudomonadati</taxon>
        <taxon>Pseudomonadota</taxon>
        <taxon>Alphaproteobacteria</taxon>
        <taxon>Hyphomicrobiales</taxon>
        <taxon>Nitrobacteraceae</taxon>
        <taxon>Bradyrhizobium</taxon>
    </lineage>
</organism>
<dbReference type="RefSeq" id="WP_146689165.1">
    <property type="nucleotide sequence ID" value="NZ_LT629750.1"/>
</dbReference>
<dbReference type="FunFam" id="1.20.200.10:FF:000001">
    <property type="entry name" value="Fumarate hydratase, mitochondrial"/>
    <property type="match status" value="1"/>
</dbReference>
<evidence type="ECO:0000259" key="2">
    <source>
        <dbReference type="Pfam" id="PF00206"/>
    </source>
</evidence>
<dbReference type="InterPro" id="IPR000362">
    <property type="entry name" value="Fumarate_lyase_fam"/>
</dbReference>
<dbReference type="Gene3D" id="1.10.40.30">
    <property type="entry name" value="Fumarase/aspartase (C-terminal domain)"/>
    <property type="match status" value="1"/>
</dbReference>
<dbReference type="AlphaFoldDB" id="A0A1H1YQ85"/>
<protein>
    <submittedName>
        <fullName evidence="4">Aspartate ammonia-lyase</fullName>
    </submittedName>
</protein>
<keyword evidence="5" id="KW-1185">Reference proteome</keyword>
<dbReference type="EMBL" id="LT629750">
    <property type="protein sequence ID" value="SDT23429.1"/>
    <property type="molecule type" value="Genomic_DNA"/>
</dbReference>
<reference evidence="5" key="1">
    <citation type="submission" date="2016-10" db="EMBL/GenBank/DDBJ databases">
        <authorList>
            <person name="Varghese N."/>
            <person name="Submissions S."/>
        </authorList>
    </citation>
    <scope>NUCLEOTIDE SEQUENCE [LARGE SCALE GENOMIC DNA]</scope>
    <source>
        <strain evidence="5">GAS369</strain>
    </source>
</reference>
<dbReference type="PRINTS" id="PR00145">
    <property type="entry name" value="ARGSUCLYASE"/>
</dbReference>
<dbReference type="InterPro" id="IPR024083">
    <property type="entry name" value="Fumarase/histidase_N"/>
</dbReference>
<name>A0A1H1YQ85_9BRAD</name>
<dbReference type="InterPro" id="IPR020557">
    <property type="entry name" value="Fumarate_lyase_CS"/>
</dbReference>
<sequence length="469" mass="50125">MSIVRVEHDSLGQIIVPEGVYWGAQTARAVQNFQISGYYFSQYPCLIRGLAMVKQAAATANFEIGRLSETKCHAIVRACECVRAGMLDDQFPTDMMQGGAGTSANMNMNEVIANRGLEFIGIAKGRYDQLHPNDDVNLSQSTNDVFPTAIRIAIAAESIFLGETLKNLAEAFNLKGQDHLTIMKLGRTQLQDAVPMRLGDELAAFGTVLRSEIDRLKEARVLMHEVNLGGTAIGTGINAGSKFSSMALQTLSRISGIDLHQSSDLIAASWDVGAFVSFSGVLKQIAVKLSKIASDLRLLASGPQGGIGEIRLPPRQPGSSIMPGKINPVIAEMVNQVCFQVIANDLAVGMAAQAGQLQLNAFEPLIAYNIFNSLKMLTNAIKTFTELCVEGIQAQPDVCRQNLNKSAGSATALVPLLGYEIAAEIATRALASGESVRELAIQAGLSEDEVNQLLDLDSLVAGGVEQCAE</sequence>
<feature type="domain" description="Fumarase C C-terminal" evidence="3">
    <location>
        <begin position="410"/>
        <end position="460"/>
    </location>
</feature>
<evidence type="ECO:0000259" key="3">
    <source>
        <dbReference type="Pfam" id="PF10415"/>
    </source>
</evidence>
<dbReference type="PROSITE" id="PS00163">
    <property type="entry name" value="FUMARATE_LYASES"/>
    <property type="match status" value="1"/>
</dbReference>
<dbReference type="PRINTS" id="PR00149">
    <property type="entry name" value="FUMRATELYASE"/>
</dbReference>
<dbReference type="NCBIfam" id="NF008909">
    <property type="entry name" value="PRK12273.1"/>
    <property type="match status" value="1"/>
</dbReference>
<proteinExistence type="predicted"/>
<dbReference type="InterPro" id="IPR051546">
    <property type="entry name" value="Aspartate_Ammonia-Lyase"/>
</dbReference>
<evidence type="ECO:0000256" key="1">
    <source>
        <dbReference type="ARBA" id="ARBA00023239"/>
    </source>
</evidence>
<dbReference type="GO" id="GO:0006099">
    <property type="term" value="P:tricarboxylic acid cycle"/>
    <property type="evidence" value="ECO:0007669"/>
    <property type="project" value="InterPro"/>
</dbReference>
<dbReference type="PANTHER" id="PTHR42696">
    <property type="entry name" value="ASPARTATE AMMONIA-LYASE"/>
    <property type="match status" value="1"/>
</dbReference>
<dbReference type="InterPro" id="IPR008948">
    <property type="entry name" value="L-Aspartase-like"/>
</dbReference>
<dbReference type="GO" id="GO:0005829">
    <property type="term" value="C:cytosol"/>
    <property type="evidence" value="ECO:0007669"/>
    <property type="project" value="TreeGrafter"/>
</dbReference>
<dbReference type="Pfam" id="PF00206">
    <property type="entry name" value="Lyase_1"/>
    <property type="match status" value="1"/>
</dbReference>
<dbReference type="SUPFAM" id="SSF48557">
    <property type="entry name" value="L-aspartase-like"/>
    <property type="match status" value="1"/>
</dbReference>
<dbReference type="FunFam" id="1.10.275.10:FF:000001">
    <property type="entry name" value="Fumarate hydratase, mitochondrial"/>
    <property type="match status" value="1"/>
</dbReference>
<dbReference type="InterPro" id="IPR018951">
    <property type="entry name" value="Fumarase_C_C"/>
</dbReference>
<keyword evidence="1 4" id="KW-0456">Lyase</keyword>
<dbReference type="Pfam" id="PF10415">
    <property type="entry name" value="FumaraseC_C"/>
    <property type="match status" value="1"/>
</dbReference>
<dbReference type="Gene3D" id="1.20.200.10">
    <property type="entry name" value="Fumarase/aspartase (Central domain)"/>
    <property type="match status" value="1"/>
</dbReference>
<feature type="domain" description="Fumarate lyase N-terminal" evidence="2">
    <location>
        <begin position="14"/>
        <end position="342"/>
    </location>
</feature>
<dbReference type="CDD" id="cd01357">
    <property type="entry name" value="Aspartase"/>
    <property type="match status" value="1"/>
</dbReference>
<dbReference type="Gene3D" id="1.10.275.10">
    <property type="entry name" value="Fumarase/aspartase (N-terminal domain)"/>
    <property type="match status" value="1"/>
</dbReference>
<gene>
    <name evidence="4" type="ORF">SAMN05444158_4947</name>
</gene>
<dbReference type="PANTHER" id="PTHR42696:SF2">
    <property type="entry name" value="ASPARTATE AMMONIA-LYASE"/>
    <property type="match status" value="1"/>
</dbReference>
<dbReference type="GO" id="GO:0008797">
    <property type="term" value="F:aspartate ammonia-lyase activity"/>
    <property type="evidence" value="ECO:0007669"/>
    <property type="project" value="TreeGrafter"/>
</dbReference>
<evidence type="ECO:0000313" key="4">
    <source>
        <dbReference type="EMBL" id="SDT23429.1"/>
    </source>
</evidence>
<dbReference type="GO" id="GO:0006531">
    <property type="term" value="P:aspartate metabolic process"/>
    <property type="evidence" value="ECO:0007669"/>
    <property type="project" value="TreeGrafter"/>
</dbReference>
<accession>A0A1H1YQ85</accession>
<dbReference type="Proteomes" id="UP000243904">
    <property type="component" value="Chromosome I"/>
</dbReference>
<dbReference type="InterPro" id="IPR022761">
    <property type="entry name" value="Fumarate_lyase_N"/>
</dbReference>